<evidence type="ECO:0000313" key="2">
    <source>
        <dbReference type="EnsemblMetazoa" id="AMIN002941-PA"/>
    </source>
</evidence>
<protein>
    <submittedName>
        <fullName evidence="2">Uncharacterized protein</fullName>
    </submittedName>
</protein>
<sequence>MEDNRANQGGKKRNKRQNEVPQDGESEFEQTRRIVNELTITPTMYDGTFPAHEEFSSTLVSESSVSELSFSSESSDSDFTVHYETADPIIELPSTPLKDVNESETISPSSIGAALGSGTVLMQRSLENRLAKQLEIMHSLMDNDEELVILKQHSIRSMASHPAFDKDVMRGFMEHSETMFNLVHDTNENSVQFVIGIEEAEQSDAEASGSAHKKVHHSIPPTITHDNQESEFVGCFTKDNDMVLYKRTMQEGLSNDRDDRKSIDSLIAHHAECLVEADNVTKPMVHVRQGNDDNLLALLTFSDQSSAILKTSSAMAQAVSTEEELNEALLYTYRQLLAKPDEMISMQTQSASVSAAAKPRGSEAPQHMHHLRSGVMAKLSNATSTFGLTNESTSEMVVQGSSKNWIKCPRTKHAAEIVLNLRLLLEEYILRNISVTGTVLKFVSHVLLDVLRCTWEEVEDDFRQLSLVNKIKRVLDELLMPQELEDPLKLVNRLRQTIEEIQSYPIEKRTVRNGEDAWNCVLQMLEKLSCELDHDINHPEHFIEALQYGIRSVIEASSASFDQPATKFVSIDSSPAQVISTFPSSSSILNIDRYEAPSVSFLKPSTWIVVRIVLCLWSAIVWILNQMNSFWDFLNSPPLPLSSERCESSQRLISEEERRTYEVERDQLNQATNVLRIALERSSPRASDSEETNRTVNDRSIEMFAHLLNHAGNIELNHSDSQHNIHLKLHASISGVIEKQETDEYLTMAGNIRDHEANVAVFFETRIIGMESLAQVESMMESVTRIERISDDMGNDEMLSDETIVYSVPAKQHDDGEEVVSELIREMVSNGNYVEPMQSVSTVEPEQLLREIKHCLQDLLEPVATAVYNIYDQYARDGVEKLLSPLKDRSEQPINGVIEEHLATKDVLVSDDSANEVQKADAAKDSQLTEPLQQLLKLYQTTNDRLEVIDSDITTLRNSVQQLINLQQSQHKCSPDGTKTLQSKERRSRRRPSFKPPTLQAPCKDPTSKCPMQPKPPLFGLSGAYCPTEIYSCHPVAPDVLIVHWRVLDENILHSIAAFEVYVDDTLRSICFSNKRRTALIGNIDLQTHHHIALNVRIQPDSSGASKTAAQWAPAFFLYHT</sequence>
<dbReference type="AlphaFoldDB" id="A0A182VXZ2"/>
<reference evidence="2" key="2">
    <citation type="submission" date="2020-05" db="UniProtKB">
        <authorList>
            <consortium name="EnsemblMetazoa"/>
        </authorList>
    </citation>
    <scope>IDENTIFICATION</scope>
    <source>
        <strain evidence="2">MINIMUS1</strain>
    </source>
</reference>
<feature type="region of interest" description="Disordered" evidence="1">
    <location>
        <begin position="967"/>
        <end position="1009"/>
    </location>
</feature>
<keyword evidence="3" id="KW-1185">Reference proteome</keyword>
<evidence type="ECO:0000313" key="3">
    <source>
        <dbReference type="Proteomes" id="UP000075920"/>
    </source>
</evidence>
<name>A0A182VXZ2_9DIPT</name>
<dbReference type="VEuPathDB" id="VectorBase:AMIN002941"/>
<reference evidence="3" key="1">
    <citation type="submission" date="2013-03" db="EMBL/GenBank/DDBJ databases">
        <title>The Genome Sequence of Anopheles minimus MINIMUS1.</title>
        <authorList>
            <consortium name="The Broad Institute Genomics Platform"/>
            <person name="Neafsey D.E."/>
            <person name="Walton C."/>
            <person name="Walker B."/>
            <person name="Young S.K."/>
            <person name="Zeng Q."/>
            <person name="Gargeya S."/>
            <person name="Fitzgerald M."/>
            <person name="Haas B."/>
            <person name="Abouelleil A."/>
            <person name="Allen A.W."/>
            <person name="Alvarado L."/>
            <person name="Arachchi H.M."/>
            <person name="Berlin A.M."/>
            <person name="Chapman S.B."/>
            <person name="Gainer-Dewar J."/>
            <person name="Goldberg J."/>
            <person name="Griggs A."/>
            <person name="Gujja S."/>
            <person name="Hansen M."/>
            <person name="Howarth C."/>
            <person name="Imamovic A."/>
            <person name="Ireland A."/>
            <person name="Larimer J."/>
            <person name="McCowan C."/>
            <person name="Murphy C."/>
            <person name="Pearson M."/>
            <person name="Poon T.W."/>
            <person name="Priest M."/>
            <person name="Roberts A."/>
            <person name="Saif S."/>
            <person name="Shea T."/>
            <person name="Sisk P."/>
            <person name="Sykes S."/>
            <person name="Wortman J."/>
            <person name="Nusbaum C."/>
            <person name="Birren B."/>
        </authorList>
    </citation>
    <scope>NUCLEOTIDE SEQUENCE [LARGE SCALE GENOMIC DNA]</scope>
    <source>
        <strain evidence="3">MINIMUS1</strain>
    </source>
</reference>
<feature type="region of interest" description="Disordered" evidence="1">
    <location>
        <begin position="1"/>
        <end position="32"/>
    </location>
</feature>
<accession>A0A182VXZ2</accession>
<dbReference type="EnsemblMetazoa" id="AMIN002941-RA">
    <property type="protein sequence ID" value="AMIN002941-PA"/>
    <property type="gene ID" value="AMIN002941"/>
</dbReference>
<feature type="compositionally biased region" description="Polar residues" evidence="1">
    <location>
        <begin position="967"/>
        <end position="981"/>
    </location>
</feature>
<evidence type="ECO:0000256" key="1">
    <source>
        <dbReference type="SAM" id="MobiDB-lite"/>
    </source>
</evidence>
<dbReference type="Proteomes" id="UP000075920">
    <property type="component" value="Unassembled WGS sequence"/>
</dbReference>
<proteinExistence type="predicted"/>
<organism evidence="2 3">
    <name type="scientific">Anopheles minimus</name>
    <dbReference type="NCBI Taxonomy" id="112268"/>
    <lineage>
        <taxon>Eukaryota</taxon>
        <taxon>Metazoa</taxon>
        <taxon>Ecdysozoa</taxon>
        <taxon>Arthropoda</taxon>
        <taxon>Hexapoda</taxon>
        <taxon>Insecta</taxon>
        <taxon>Pterygota</taxon>
        <taxon>Neoptera</taxon>
        <taxon>Endopterygota</taxon>
        <taxon>Diptera</taxon>
        <taxon>Nematocera</taxon>
        <taxon>Culicoidea</taxon>
        <taxon>Culicidae</taxon>
        <taxon>Anophelinae</taxon>
        <taxon>Anopheles</taxon>
    </lineage>
</organism>